<evidence type="ECO:0000256" key="2">
    <source>
        <dbReference type="ARBA" id="ARBA00004950"/>
    </source>
</evidence>
<evidence type="ECO:0000313" key="18">
    <source>
        <dbReference type="EMBL" id="GFE22947.1"/>
    </source>
</evidence>
<gene>
    <name evidence="18" type="primary">nadB</name>
    <name evidence="18" type="ORF">Sliba_34000</name>
    <name evidence="19" type="ORF">STRLI_003392</name>
</gene>
<evidence type="ECO:0000256" key="11">
    <source>
        <dbReference type="ARBA" id="ARBA00048305"/>
    </source>
</evidence>
<dbReference type="Pfam" id="PF00890">
    <property type="entry name" value="FAD_binding_2"/>
    <property type="match status" value="1"/>
</dbReference>
<evidence type="ECO:0000256" key="13">
    <source>
        <dbReference type="PIRSR" id="PIRSR000171-1"/>
    </source>
</evidence>
<accession>A0A640TH54</accession>
<keyword evidence="21" id="KW-1185">Reference proteome</keyword>
<evidence type="ECO:0000256" key="5">
    <source>
        <dbReference type="ARBA" id="ARBA00021901"/>
    </source>
</evidence>
<comment type="catalytic activity">
    <reaction evidence="11">
        <text>L-aspartate + O2 = iminosuccinate + H2O2</text>
        <dbReference type="Rhea" id="RHEA:25876"/>
        <dbReference type="ChEBI" id="CHEBI:15379"/>
        <dbReference type="ChEBI" id="CHEBI:16240"/>
        <dbReference type="ChEBI" id="CHEBI:29991"/>
        <dbReference type="ChEBI" id="CHEBI:77875"/>
        <dbReference type="EC" id="1.4.3.16"/>
    </reaction>
    <physiologicalReaction direction="left-to-right" evidence="11">
        <dbReference type="Rhea" id="RHEA:25877"/>
    </physiologicalReaction>
</comment>
<evidence type="ECO:0000256" key="6">
    <source>
        <dbReference type="ARBA" id="ARBA00022630"/>
    </source>
</evidence>
<dbReference type="Proteomes" id="UP000429552">
    <property type="component" value="Unassembled WGS sequence"/>
</dbReference>
<dbReference type="InterPro" id="IPR015939">
    <property type="entry name" value="Fum_Rdtase/Succ_DH_flav-like_C"/>
</dbReference>
<feature type="region of interest" description="Disordered" evidence="15">
    <location>
        <begin position="432"/>
        <end position="463"/>
    </location>
</feature>
<evidence type="ECO:0000256" key="3">
    <source>
        <dbReference type="ARBA" id="ARBA00008562"/>
    </source>
</evidence>
<dbReference type="NCBIfam" id="TIGR00551">
    <property type="entry name" value="nadB"/>
    <property type="match status" value="1"/>
</dbReference>
<dbReference type="UniPathway" id="UPA00253">
    <property type="reaction ID" value="UER00326"/>
</dbReference>
<dbReference type="SUPFAM" id="SSF51905">
    <property type="entry name" value="FAD/NAD(P)-binding domain"/>
    <property type="match status" value="1"/>
</dbReference>
<dbReference type="Proteomes" id="UP001210609">
    <property type="component" value="Chromosome"/>
</dbReference>
<comment type="subcellular location">
    <subcellularLocation>
        <location evidence="14">Cytoplasm</location>
    </subcellularLocation>
</comment>
<dbReference type="PANTHER" id="PTHR42716:SF2">
    <property type="entry name" value="L-ASPARTATE OXIDASE, CHLOROPLASTIC"/>
    <property type="match status" value="1"/>
</dbReference>
<feature type="active site" description="Proton acceptor" evidence="13">
    <location>
        <position position="310"/>
    </location>
</feature>
<dbReference type="GO" id="GO:0033765">
    <property type="term" value="F:steroid dehydrogenase activity, acting on the CH-CH group of donors"/>
    <property type="evidence" value="ECO:0007669"/>
    <property type="project" value="UniProtKB-ARBA"/>
</dbReference>
<dbReference type="GO" id="GO:0005737">
    <property type="term" value="C:cytoplasm"/>
    <property type="evidence" value="ECO:0007669"/>
    <property type="project" value="UniProtKB-SubCell"/>
</dbReference>
<feature type="domain" description="FAD-dependent oxidoreductase 2 FAD-binding" evidence="16">
    <location>
        <begin position="32"/>
        <end position="412"/>
    </location>
</feature>
<keyword evidence="9 14" id="KW-0560">Oxidoreductase</keyword>
<evidence type="ECO:0000256" key="15">
    <source>
        <dbReference type="SAM" id="MobiDB-lite"/>
    </source>
</evidence>
<dbReference type="PIRSF" id="PIRSF000171">
    <property type="entry name" value="SDHA_APRA_LASPO"/>
    <property type="match status" value="1"/>
</dbReference>
<reference evidence="19 21" key="2">
    <citation type="submission" date="2022-12" db="EMBL/GenBank/DDBJ databases">
        <authorList>
            <person name="Ruckert C."/>
            <person name="Busche T."/>
            <person name="Kalinowski J."/>
            <person name="Wittmann C."/>
        </authorList>
    </citation>
    <scope>NUCLEOTIDE SEQUENCE [LARGE SCALE GENOMIC DNA]</scope>
    <source>
        <strain evidence="19 21">DSM 40555</strain>
    </source>
</reference>
<organism evidence="18 20">
    <name type="scientific">Streptomyces nigrescens</name>
    <dbReference type="NCBI Taxonomy" id="1920"/>
    <lineage>
        <taxon>Bacteria</taxon>
        <taxon>Bacillati</taxon>
        <taxon>Actinomycetota</taxon>
        <taxon>Actinomycetes</taxon>
        <taxon>Kitasatosporales</taxon>
        <taxon>Streptomycetaceae</taxon>
        <taxon>Streptomyces</taxon>
    </lineage>
</organism>
<dbReference type="NCBIfam" id="NF005867">
    <property type="entry name" value="PRK07804.1"/>
    <property type="match status" value="1"/>
</dbReference>
<dbReference type="PRINTS" id="PR00411">
    <property type="entry name" value="PNDRDTASEI"/>
</dbReference>
<dbReference type="PRINTS" id="PR00368">
    <property type="entry name" value="FADPNR"/>
</dbReference>
<evidence type="ECO:0000256" key="7">
    <source>
        <dbReference type="ARBA" id="ARBA00022642"/>
    </source>
</evidence>
<keyword evidence="7 14" id="KW-0662">Pyridine nucleotide biosynthesis</keyword>
<dbReference type="GO" id="GO:0008734">
    <property type="term" value="F:L-aspartate oxidase activity"/>
    <property type="evidence" value="ECO:0007669"/>
    <property type="project" value="UniProtKB-UniRule"/>
</dbReference>
<dbReference type="InterPro" id="IPR027477">
    <property type="entry name" value="Succ_DH/fumarate_Rdtase_cat_sf"/>
</dbReference>
<evidence type="ECO:0000256" key="9">
    <source>
        <dbReference type="ARBA" id="ARBA00023002"/>
    </source>
</evidence>
<evidence type="ECO:0000256" key="10">
    <source>
        <dbReference type="ARBA" id="ARBA00029426"/>
    </source>
</evidence>
<dbReference type="Gene3D" id="1.20.58.100">
    <property type="entry name" value="Fumarate reductase/succinate dehydrogenase flavoprotein-like, C-terminal domain"/>
    <property type="match status" value="1"/>
</dbReference>
<dbReference type="SUPFAM" id="SSF56425">
    <property type="entry name" value="Succinate dehydrogenase/fumarate reductase flavoprotein, catalytic domain"/>
    <property type="match status" value="1"/>
</dbReference>
<sequence length="610" mass="62864">MTATGTATGPGPAAGTGIRLSAPAPGWSIEADVVVVGSGVAGLTAALRCAAAGRRTVVVTKARLDDGSTRWAQGGVAAALGDGDTPEQHLADTLVAGAGLCDESAVRTLVTEGPDAVHRLIGTGARFDTAPGSDEIALTREGGHHRRRIAHAGGDATGAEISRALVEAVRAAGLRTIENALVLDLLTDTEGRTAGVTLHVMGEGQHDGVGAVHAPAVVLATGGMGQVFSATTNPPVSTGDGVALALRAGAEISDLEFVQFHPTVLYLGPEAEGQQPLISEAVRGEGAHLVDADGTRFMVGRHELAELAPRDIVAKAIMSQAHEQGVEHMYLDGRHFGAQMWETRFPTILAACRSHGIDPVTEPIPVAPAAHYASGGVRTDLRGRTTVPGLYACGEVACTGVHGANRLASNSLLEGLVFAERIAADIAAPHTPEAAAGDAPCTPAHDAAEHTAPPAPSAPRTTLPLLAPETRTAVQRIMTAGAGVLRSAESLARAAAELDRLHREATAAAGPAGRDEPAGATATGSAAPADRKAPEPGVEAWEATNLLCVARVLVAAAQRREETRGCHWREDHPDRDDASWRRHFRITLEADRALTIRTTATAEFPPTVTP</sequence>
<evidence type="ECO:0000256" key="8">
    <source>
        <dbReference type="ARBA" id="ARBA00022827"/>
    </source>
</evidence>
<dbReference type="FunFam" id="3.90.700.10:FF:000002">
    <property type="entry name" value="L-aspartate oxidase"/>
    <property type="match status" value="1"/>
</dbReference>
<dbReference type="InterPro" id="IPR037099">
    <property type="entry name" value="Fum_R/Succ_DH_flav-like_C_sf"/>
</dbReference>
<evidence type="ECO:0000256" key="12">
    <source>
        <dbReference type="NCBIfam" id="TIGR00551"/>
    </source>
</evidence>
<feature type="compositionally biased region" description="Low complexity" evidence="15">
    <location>
        <begin position="518"/>
        <end position="528"/>
    </location>
</feature>
<comment type="function">
    <text evidence="10">Catalyzes the oxidation of L-aspartate to iminoaspartate, the first step in the de novo biosynthesis of NAD(+).</text>
</comment>
<dbReference type="InterPro" id="IPR005288">
    <property type="entry name" value="NadB"/>
</dbReference>
<dbReference type="FunFam" id="3.50.50.60:FF:000038">
    <property type="entry name" value="L-aspartate oxidase"/>
    <property type="match status" value="1"/>
</dbReference>
<evidence type="ECO:0000256" key="14">
    <source>
        <dbReference type="RuleBase" id="RU362049"/>
    </source>
</evidence>
<keyword evidence="8 14" id="KW-0274">FAD</keyword>
<dbReference type="Gene3D" id="3.90.700.10">
    <property type="entry name" value="Succinate dehydrogenase/fumarate reductase flavoprotein, catalytic domain"/>
    <property type="match status" value="1"/>
</dbReference>
<dbReference type="EMBL" id="BLIP01000001">
    <property type="protein sequence ID" value="GFE22947.1"/>
    <property type="molecule type" value="Genomic_DNA"/>
</dbReference>
<evidence type="ECO:0000313" key="20">
    <source>
        <dbReference type="Proteomes" id="UP000429552"/>
    </source>
</evidence>
<protein>
    <recommendedName>
        <fullName evidence="5 12">L-aspartate oxidase</fullName>
        <ecNumber evidence="4 12">1.4.3.16</ecNumber>
    </recommendedName>
</protein>
<dbReference type="PANTHER" id="PTHR42716">
    <property type="entry name" value="L-ASPARTATE OXIDASE"/>
    <property type="match status" value="1"/>
</dbReference>
<reference evidence="18 20" key="1">
    <citation type="submission" date="2019-12" db="EMBL/GenBank/DDBJ databases">
        <title>Whole genome shotgun sequence of Streptomyces libani subsp. libani NBRC 13452.</title>
        <authorList>
            <person name="Ichikawa N."/>
            <person name="Kimura A."/>
            <person name="Kitahashi Y."/>
            <person name="Komaki H."/>
            <person name="Tamura T."/>
        </authorList>
    </citation>
    <scope>NUCLEOTIDE SEQUENCE [LARGE SCALE GENOMIC DNA]</scope>
    <source>
        <strain evidence="18 20">NBRC 13452</strain>
    </source>
</reference>
<evidence type="ECO:0000256" key="1">
    <source>
        <dbReference type="ARBA" id="ARBA00001974"/>
    </source>
</evidence>
<dbReference type="InterPro" id="IPR036188">
    <property type="entry name" value="FAD/NAD-bd_sf"/>
</dbReference>
<dbReference type="Gene3D" id="3.50.50.60">
    <property type="entry name" value="FAD/NAD(P)-binding domain"/>
    <property type="match status" value="1"/>
</dbReference>
<evidence type="ECO:0000313" key="21">
    <source>
        <dbReference type="Proteomes" id="UP001210609"/>
    </source>
</evidence>
<proteinExistence type="inferred from homology"/>
<evidence type="ECO:0000259" key="17">
    <source>
        <dbReference type="Pfam" id="PF02910"/>
    </source>
</evidence>
<dbReference type="GO" id="GO:0034628">
    <property type="term" value="P:'de novo' NAD+ biosynthetic process from L-aspartate"/>
    <property type="evidence" value="ECO:0007669"/>
    <property type="project" value="TreeGrafter"/>
</dbReference>
<keyword evidence="6 14" id="KW-0285">Flavoprotein</keyword>
<dbReference type="Pfam" id="PF02910">
    <property type="entry name" value="Succ_DH_flav_C"/>
    <property type="match status" value="1"/>
</dbReference>
<comment type="similarity">
    <text evidence="3 14">Belongs to the FAD-dependent oxidoreductase 2 family. NadB subfamily.</text>
</comment>
<comment type="cofactor">
    <cofactor evidence="1 14">
        <name>FAD</name>
        <dbReference type="ChEBI" id="CHEBI:57692"/>
    </cofactor>
</comment>
<dbReference type="EC" id="1.4.3.16" evidence="4 12"/>
<evidence type="ECO:0000256" key="4">
    <source>
        <dbReference type="ARBA" id="ARBA00012173"/>
    </source>
</evidence>
<dbReference type="SUPFAM" id="SSF46977">
    <property type="entry name" value="Succinate dehydrogenase/fumarate reductase flavoprotein C-terminal domain"/>
    <property type="match status" value="1"/>
</dbReference>
<dbReference type="RefSeq" id="WP_159486919.1">
    <property type="nucleotide sequence ID" value="NZ_BLIP01000001.1"/>
</dbReference>
<feature type="domain" description="Fumarate reductase/succinate dehydrogenase flavoprotein-like C-terminal" evidence="17">
    <location>
        <begin position="538"/>
        <end position="601"/>
    </location>
</feature>
<comment type="pathway">
    <text evidence="2 14">Cofactor biosynthesis; NAD(+) biosynthesis; iminoaspartate from L-aspartate (oxidase route): step 1/1.</text>
</comment>
<dbReference type="AlphaFoldDB" id="A0A640TH54"/>
<evidence type="ECO:0000259" key="16">
    <source>
        <dbReference type="Pfam" id="PF00890"/>
    </source>
</evidence>
<feature type="region of interest" description="Disordered" evidence="15">
    <location>
        <begin position="505"/>
        <end position="537"/>
    </location>
</feature>
<evidence type="ECO:0000313" key="19">
    <source>
        <dbReference type="EMBL" id="WAT97450.1"/>
    </source>
</evidence>
<dbReference type="EMBL" id="CP114202">
    <property type="protein sequence ID" value="WAT97450.1"/>
    <property type="molecule type" value="Genomic_DNA"/>
</dbReference>
<dbReference type="InterPro" id="IPR003953">
    <property type="entry name" value="FAD-dep_OxRdtase_2_FAD-bd"/>
</dbReference>
<name>A0A640TH54_STRNI</name>